<keyword evidence="3" id="KW-1185">Reference proteome</keyword>
<protein>
    <submittedName>
        <fullName evidence="2">Glycosyl transferase family 1</fullName>
    </submittedName>
</protein>
<evidence type="ECO:0000256" key="1">
    <source>
        <dbReference type="SAM" id="MobiDB-lite"/>
    </source>
</evidence>
<accession>A0A2T0VS89</accession>
<dbReference type="Proteomes" id="UP000239896">
    <property type="component" value="Unassembled WGS sequence"/>
</dbReference>
<dbReference type="EMBL" id="PVTM01000001">
    <property type="protein sequence ID" value="PRY73368.1"/>
    <property type="molecule type" value="Genomic_DNA"/>
</dbReference>
<dbReference type="Gene3D" id="3.40.50.2000">
    <property type="entry name" value="Glycogen Phosphorylase B"/>
    <property type="match status" value="2"/>
</dbReference>
<feature type="compositionally biased region" description="Polar residues" evidence="1">
    <location>
        <begin position="121"/>
        <end position="137"/>
    </location>
</feature>
<dbReference type="AlphaFoldDB" id="A0A2T0VS89"/>
<dbReference type="GO" id="GO:0016740">
    <property type="term" value="F:transferase activity"/>
    <property type="evidence" value="ECO:0007669"/>
    <property type="project" value="UniProtKB-KW"/>
</dbReference>
<gene>
    <name evidence="2" type="ORF">BCL64_10131</name>
</gene>
<sequence>MHTPFVAHGAGIALVVPSLAMRDLLNRYGVTTPMAVIPVMGTRDVLTNGEGCLIAEETHGDFAAKINRVLSDPALRQTLSRRGPIHAARWHEDTQAARLLALYLTSMRDRRTPDAAWETGQGVTSCPSSAWPSQPSGRDSLKGAVSSGTGVKPTREQNAGSP</sequence>
<name>A0A2T0VS89_9GAMM</name>
<evidence type="ECO:0000313" key="2">
    <source>
        <dbReference type="EMBL" id="PRY73368.1"/>
    </source>
</evidence>
<keyword evidence="2" id="KW-0808">Transferase</keyword>
<feature type="region of interest" description="Disordered" evidence="1">
    <location>
        <begin position="116"/>
        <end position="162"/>
    </location>
</feature>
<reference evidence="2 3" key="1">
    <citation type="submission" date="2018-03" db="EMBL/GenBank/DDBJ databases">
        <title>Comparative analysis of microorganisms from saline springs in Andes Mountain Range, Colombia.</title>
        <authorList>
            <person name="Rubin E."/>
        </authorList>
    </citation>
    <scope>NUCLEOTIDE SEQUENCE [LARGE SCALE GENOMIC DNA]</scope>
    <source>
        <strain evidence="2 3">USBA 854</strain>
    </source>
</reference>
<evidence type="ECO:0000313" key="3">
    <source>
        <dbReference type="Proteomes" id="UP000239896"/>
    </source>
</evidence>
<organism evidence="2 3">
    <name type="scientific">Halomonas ventosae</name>
    <dbReference type="NCBI Taxonomy" id="229007"/>
    <lineage>
        <taxon>Bacteria</taxon>
        <taxon>Pseudomonadati</taxon>
        <taxon>Pseudomonadota</taxon>
        <taxon>Gammaproteobacteria</taxon>
        <taxon>Oceanospirillales</taxon>
        <taxon>Halomonadaceae</taxon>
        <taxon>Halomonas</taxon>
    </lineage>
</organism>
<comment type="caution">
    <text evidence="2">The sequence shown here is derived from an EMBL/GenBank/DDBJ whole genome shotgun (WGS) entry which is preliminary data.</text>
</comment>
<proteinExistence type="predicted"/>
<dbReference type="RefSeq" id="WP_181243482.1">
    <property type="nucleotide sequence ID" value="NZ_PVTM01000001.1"/>
</dbReference>
<dbReference type="SUPFAM" id="SSF53756">
    <property type="entry name" value="UDP-Glycosyltransferase/glycogen phosphorylase"/>
    <property type="match status" value="1"/>
</dbReference>